<dbReference type="InterPro" id="IPR022781">
    <property type="entry name" value="Flagellar_biosynth_FliO"/>
</dbReference>
<keyword evidence="8" id="KW-0969">Cilium</keyword>
<keyword evidence="9" id="KW-1185">Reference proteome</keyword>
<gene>
    <name evidence="8" type="primary">fliZ</name>
    <name evidence="8" type="ORF">HAL01_02540</name>
</gene>
<keyword evidence="5 7" id="KW-0472">Membrane</keyword>
<evidence type="ECO:0000256" key="3">
    <source>
        <dbReference type="ARBA" id="ARBA00022692"/>
    </source>
</evidence>
<keyword evidence="4 7" id="KW-1133">Transmembrane helix</keyword>
<dbReference type="GO" id="GO:0016020">
    <property type="term" value="C:membrane"/>
    <property type="evidence" value="ECO:0007669"/>
    <property type="project" value="InterPro"/>
</dbReference>
<dbReference type="STRING" id="442899.SAMN05720591_102120"/>
<reference evidence="8 9" key="1">
    <citation type="submission" date="2019-07" db="EMBL/GenBank/DDBJ databases">
        <title>Whole genome shotgun sequence of Halolactibacillus alkaliphilus NBRC 103919.</title>
        <authorList>
            <person name="Hosoyama A."/>
            <person name="Uohara A."/>
            <person name="Ohji S."/>
            <person name="Ichikawa N."/>
        </authorList>
    </citation>
    <scope>NUCLEOTIDE SEQUENCE [LARGE SCALE GENOMIC DNA]</scope>
    <source>
        <strain evidence="8 9">NBRC 103919</strain>
    </source>
</reference>
<keyword evidence="3 7" id="KW-0812">Transmembrane</keyword>
<organism evidence="8 9">
    <name type="scientific">Halolactibacillus alkaliphilus</name>
    <dbReference type="NCBI Taxonomy" id="442899"/>
    <lineage>
        <taxon>Bacteria</taxon>
        <taxon>Bacillati</taxon>
        <taxon>Bacillota</taxon>
        <taxon>Bacilli</taxon>
        <taxon>Bacillales</taxon>
        <taxon>Bacillaceae</taxon>
        <taxon>Halolactibacillus</taxon>
    </lineage>
</organism>
<comment type="caution">
    <text evidence="8">The sequence shown here is derived from an EMBL/GenBank/DDBJ whole genome shotgun (WGS) entry which is preliminary data.</text>
</comment>
<comment type="subcellular location">
    <subcellularLocation>
        <location evidence="1">Cell membrane</location>
    </subcellularLocation>
</comment>
<feature type="compositionally biased region" description="Basic and acidic residues" evidence="6">
    <location>
        <begin position="218"/>
        <end position="227"/>
    </location>
</feature>
<feature type="transmembrane region" description="Helical" evidence="7">
    <location>
        <begin position="73"/>
        <end position="92"/>
    </location>
</feature>
<evidence type="ECO:0000256" key="7">
    <source>
        <dbReference type="SAM" id="Phobius"/>
    </source>
</evidence>
<keyword evidence="8" id="KW-0282">Flagellum</keyword>
<evidence type="ECO:0000256" key="6">
    <source>
        <dbReference type="SAM" id="MobiDB-lite"/>
    </source>
</evidence>
<feature type="region of interest" description="Disordered" evidence="6">
    <location>
        <begin position="207"/>
        <end position="227"/>
    </location>
</feature>
<feature type="compositionally biased region" description="Low complexity" evidence="6">
    <location>
        <begin position="178"/>
        <end position="193"/>
    </location>
</feature>
<keyword evidence="8" id="KW-0966">Cell projection</keyword>
<sequence>MFIALYLGPIQIFAEDDNGSVLDAYEQPPINNEVPEDTPAQNILDSTEDEDEANIDAPALFQNDSSNISLFNLVLRFILALVLVIVLIYVLLKFMNKYTAKQGQLSQLENLGGISVGLNKSVQLVKVGNTVYLLGVGDNVDLLTEVKDEALIEQIINNRQAPSSDLLSKVTQVWGQQKTSNTDKTTNTDQQKSSDASFASLFKGELDQMKKKQSKIRRNIEGHDQDE</sequence>
<evidence type="ECO:0000256" key="4">
    <source>
        <dbReference type="ARBA" id="ARBA00022989"/>
    </source>
</evidence>
<dbReference type="Proteomes" id="UP000321400">
    <property type="component" value="Unassembled WGS sequence"/>
</dbReference>
<dbReference type="EMBL" id="BJYE01000002">
    <property type="protein sequence ID" value="GEN55790.1"/>
    <property type="molecule type" value="Genomic_DNA"/>
</dbReference>
<evidence type="ECO:0000313" key="9">
    <source>
        <dbReference type="Proteomes" id="UP000321400"/>
    </source>
</evidence>
<evidence type="ECO:0000256" key="5">
    <source>
        <dbReference type="ARBA" id="ARBA00023136"/>
    </source>
</evidence>
<accession>A0A511WXE3</accession>
<feature type="region of interest" description="Disordered" evidence="6">
    <location>
        <begin position="178"/>
        <end position="197"/>
    </location>
</feature>
<dbReference type="GO" id="GO:0044781">
    <property type="term" value="P:bacterial-type flagellum organization"/>
    <property type="evidence" value="ECO:0007669"/>
    <property type="project" value="InterPro"/>
</dbReference>
<dbReference type="AlphaFoldDB" id="A0A511WXE3"/>
<evidence type="ECO:0000256" key="1">
    <source>
        <dbReference type="ARBA" id="ARBA00004236"/>
    </source>
</evidence>
<dbReference type="Pfam" id="PF04347">
    <property type="entry name" value="FliO"/>
    <property type="match status" value="1"/>
</dbReference>
<protein>
    <submittedName>
        <fullName evidence="8">Flagellar biosynthetic protein FliZ</fullName>
    </submittedName>
</protein>
<evidence type="ECO:0000313" key="8">
    <source>
        <dbReference type="EMBL" id="GEN55790.1"/>
    </source>
</evidence>
<evidence type="ECO:0000256" key="2">
    <source>
        <dbReference type="ARBA" id="ARBA00022475"/>
    </source>
</evidence>
<name>A0A511WXE3_9BACI</name>
<keyword evidence="2" id="KW-1003">Cell membrane</keyword>
<proteinExistence type="predicted"/>